<dbReference type="Gene3D" id="3.40.198.10">
    <property type="entry name" value="Delta-endotoxin CytB-like"/>
    <property type="match status" value="1"/>
</dbReference>
<dbReference type="Proteomes" id="UP001383192">
    <property type="component" value="Unassembled WGS sequence"/>
</dbReference>
<evidence type="ECO:0000313" key="2">
    <source>
        <dbReference type="EMBL" id="KAK7037821.1"/>
    </source>
</evidence>
<evidence type="ECO:0000256" key="1">
    <source>
        <dbReference type="ARBA" id="ARBA00022969"/>
    </source>
</evidence>
<dbReference type="SUPFAM" id="SSF55676">
    <property type="entry name" value="CytB endotoxin-like"/>
    <property type="match status" value="1"/>
</dbReference>
<keyword evidence="1" id="KW-0749">Sporulation</keyword>
<reference evidence="2 3" key="1">
    <citation type="submission" date="2024-01" db="EMBL/GenBank/DDBJ databases">
        <title>A draft genome for a cacao thread blight-causing isolate of Paramarasmius palmivorus.</title>
        <authorList>
            <person name="Baruah I.K."/>
            <person name="Bukari Y."/>
            <person name="Amoako-Attah I."/>
            <person name="Meinhardt L.W."/>
            <person name="Bailey B.A."/>
            <person name="Cohen S.P."/>
        </authorList>
    </citation>
    <scope>NUCLEOTIDE SEQUENCE [LARGE SCALE GENOMIC DNA]</scope>
    <source>
        <strain evidence="2 3">GH-12</strain>
    </source>
</reference>
<proteinExistence type="predicted"/>
<dbReference type="GO" id="GO:0005576">
    <property type="term" value="C:extracellular region"/>
    <property type="evidence" value="ECO:0007669"/>
    <property type="project" value="InterPro"/>
</dbReference>
<dbReference type="InterPro" id="IPR035918">
    <property type="entry name" value="CytB_endotoxin-like_sf"/>
</dbReference>
<dbReference type="EMBL" id="JAYKXP010000044">
    <property type="protein sequence ID" value="KAK7037821.1"/>
    <property type="molecule type" value="Genomic_DNA"/>
</dbReference>
<sequence>MSDEGGDLSMDKFQSNTIAQQTVSVKDMASKIVGFLKVALSVDLAQRDVDALVKEVEATFTGLKEAKANGWADFTKFYSGNNSSWQYRVQFAFPNPDLPDYFYSLVTTIRLQADILEESSWWGLQSSSRHNFSASIDAMELIVMKGFKDPLKPA</sequence>
<name>A0AAW0CHL0_9AGAR</name>
<dbReference type="GO" id="GO:0030435">
    <property type="term" value="P:sporulation resulting in formation of a cellular spore"/>
    <property type="evidence" value="ECO:0007669"/>
    <property type="project" value="UniProtKB-KW"/>
</dbReference>
<dbReference type="AlphaFoldDB" id="A0AAW0CHL0"/>
<keyword evidence="3" id="KW-1185">Reference proteome</keyword>
<dbReference type="InterPro" id="IPR001615">
    <property type="entry name" value="Endotoxin_CytB"/>
</dbReference>
<protein>
    <recommendedName>
        <fullName evidence="4">Delta-endotoxin CytB</fullName>
    </recommendedName>
</protein>
<dbReference type="Pfam" id="PF01338">
    <property type="entry name" value="Bac_thur_toxin"/>
    <property type="match status" value="1"/>
</dbReference>
<organism evidence="2 3">
    <name type="scientific">Paramarasmius palmivorus</name>
    <dbReference type="NCBI Taxonomy" id="297713"/>
    <lineage>
        <taxon>Eukaryota</taxon>
        <taxon>Fungi</taxon>
        <taxon>Dikarya</taxon>
        <taxon>Basidiomycota</taxon>
        <taxon>Agaricomycotina</taxon>
        <taxon>Agaricomycetes</taxon>
        <taxon>Agaricomycetidae</taxon>
        <taxon>Agaricales</taxon>
        <taxon>Marasmiineae</taxon>
        <taxon>Marasmiaceae</taxon>
        <taxon>Paramarasmius</taxon>
    </lineage>
</organism>
<gene>
    <name evidence="2" type="ORF">VNI00_010782</name>
</gene>
<accession>A0AAW0CHL0</accession>
<evidence type="ECO:0008006" key="4">
    <source>
        <dbReference type="Google" id="ProtNLM"/>
    </source>
</evidence>
<evidence type="ECO:0000313" key="3">
    <source>
        <dbReference type="Proteomes" id="UP001383192"/>
    </source>
</evidence>
<comment type="caution">
    <text evidence="2">The sequence shown here is derived from an EMBL/GenBank/DDBJ whole genome shotgun (WGS) entry which is preliminary data.</text>
</comment>